<dbReference type="Pfam" id="PF00561">
    <property type="entry name" value="Abhydrolase_1"/>
    <property type="match status" value="1"/>
</dbReference>
<accession>A0A1V2ZZ79</accession>
<dbReference type="PANTHER" id="PTHR37946">
    <property type="entry name" value="SLL1969 PROTEIN"/>
    <property type="match status" value="1"/>
</dbReference>
<evidence type="ECO:0000313" key="3">
    <source>
        <dbReference type="Proteomes" id="UP000189177"/>
    </source>
</evidence>
<dbReference type="SUPFAM" id="SSF53474">
    <property type="entry name" value="alpha/beta-Hydrolases"/>
    <property type="match status" value="1"/>
</dbReference>
<comment type="caution">
    <text evidence="2">The sequence shown here is derived from an EMBL/GenBank/DDBJ whole genome shotgun (WGS) entry which is preliminary data.</text>
</comment>
<dbReference type="InterPro" id="IPR029058">
    <property type="entry name" value="AB_hydrolase_fold"/>
</dbReference>
<feature type="domain" description="AB hydrolase-1" evidence="1">
    <location>
        <begin position="240"/>
        <end position="339"/>
    </location>
</feature>
<dbReference type="OrthoDB" id="869379at2"/>
<keyword evidence="3" id="KW-1185">Reference proteome</keyword>
<dbReference type="InterPro" id="IPR000073">
    <property type="entry name" value="AB_hydrolase_1"/>
</dbReference>
<dbReference type="PROSITE" id="PS51257">
    <property type="entry name" value="PROKAR_LIPOPROTEIN"/>
    <property type="match status" value="1"/>
</dbReference>
<dbReference type="Proteomes" id="UP000189177">
    <property type="component" value="Unassembled WGS sequence"/>
</dbReference>
<sequence>MDERAGVRDVFRRAMWRLAWMPVLLAVAVAGTGCTLLEARGQFAAMQGGCVLEGRIAGAGALGKDPDDGAYVVLAVRERGQGLPPEVVDHVLTGSGGQWFFALEPGVWSVLGYWQDGRDAEAVPVAAHAWERGATLDCGAGERYLDERIRVDDPARRIEGVFAEGGLAFAGAAAERVEHEDGSLPSLGRVTAFGLVTTLADPRFDPAIAAASQWRPLDFVRDGHTGVYFLDGPYDSSREPVLFIHGMNGSPVSFEALVEDLDTRRFQPWAYYYPSGVPLEAAAVHLAQVMEELELRHDLERYHVVAHSMGGLVARGFLLERERRGAPARVPRLVTLATPWGGHRMAATGVAHAPVVVPVWRDMAPGSEFLEGLFAGSVGIPAEMHLLFAHRRDSGRSRELTDGVVSLESMLRPEAQAAAASLYGVDATHAGILEHPRTLERVRTLLEGP</sequence>
<dbReference type="Gene3D" id="3.40.50.1820">
    <property type="entry name" value="alpha/beta hydrolase"/>
    <property type="match status" value="1"/>
</dbReference>
<gene>
    <name evidence="2" type="ORF">B1A74_06195</name>
</gene>
<dbReference type="STRING" id="252474.B1A74_06195"/>
<organism evidence="2 3">
    <name type="scientific">Thioalkalivibrio halophilus</name>
    <dbReference type="NCBI Taxonomy" id="252474"/>
    <lineage>
        <taxon>Bacteria</taxon>
        <taxon>Pseudomonadati</taxon>
        <taxon>Pseudomonadota</taxon>
        <taxon>Gammaproteobacteria</taxon>
        <taxon>Chromatiales</taxon>
        <taxon>Ectothiorhodospiraceae</taxon>
        <taxon>Thioalkalivibrio</taxon>
    </lineage>
</organism>
<name>A0A1V2ZZ79_9GAMM</name>
<dbReference type="EMBL" id="MUZR01000017">
    <property type="protein sequence ID" value="OOC10381.1"/>
    <property type="molecule type" value="Genomic_DNA"/>
</dbReference>
<dbReference type="PANTHER" id="PTHR37946:SF1">
    <property type="entry name" value="SLL1969 PROTEIN"/>
    <property type="match status" value="1"/>
</dbReference>
<evidence type="ECO:0000259" key="1">
    <source>
        <dbReference type="Pfam" id="PF00561"/>
    </source>
</evidence>
<dbReference type="AlphaFoldDB" id="A0A1V2ZZ79"/>
<protein>
    <recommendedName>
        <fullName evidence="1">AB hydrolase-1 domain-containing protein</fullName>
    </recommendedName>
</protein>
<proteinExistence type="predicted"/>
<evidence type="ECO:0000313" key="2">
    <source>
        <dbReference type="EMBL" id="OOC10381.1"/>
    </source>
</evidence>
<reference evidence="2 3" key="1">
    <citation type="submission" date="2017-02" db="EMBL/GenBank/DDBJ databases">
        <title>Genomic diversity within the haloalkaliphilic genus Thioalkalivibrio.</title>
        <authorList>
            <person name="Ahn A.-C."/>
            <person name="Meier-Kolthoff J."/>
            <person name="Overmars L."/>
            <person name="Richter M."/>
            <person name="Woyke T."/>
            <person name="Sorokin D.Y."/>
            <person name="Muyzer G."/>
        </authorList>
    </citation>
    <scope>NUCLEOTIDE SEQUENCE [LARGE SCALE GENOMIC DNA]</scope>
    <source>
        <strain evidence="2 3">HL17</strain>
    </source>
</reference>